<comment type="caution">
    <text evidence="1">The sequence shown here is derived from an EMBL/GenBank/DDBJ whole genome shotgun (WGS) entry which is preliminary data.</text>
</comment>
<sequence>MNFAYNFHADPGVDPNSPEAFKQSLRLVEERLTNLRAHSRRALAGIKNAYHIGSNPSQTQDDIDAVKHALAILAKDMRESGIGALPVLETNSNGQTEVPTEAKLMEKAGKGVQIHFEKLKRAQESAAVVANLLSTDHRLQRP</sequence>
<keyword evidence="2" id="KW-1185">Reference proteome</keyword>
<dbReference type="AlphaFoldDB" id="A0A9P6C207"/>
<dbReference type="EMBL" id="MU151275">
    <property type="protein sequence ID" value="KAF9445883.1"/>
    <property type="molecule type" value="Genomic_DNA"/>
</dbReference>
<reference evidence="1" key="1">
    <citation type="submission" date="2020-11" db="EMBL/GenBank/DDBJ databases">
        <authorList>
            <consortium name="DOE Joint Genome Institute"/>
            <person name="Ahrendt S."/>
            <person name="Riley R."/>
            <person name="Andreopoulos W."/>
            <person name="Labutti K."/>
            <person name="Pangilinan J."/>
            <person name="Ruiz-Duenas F.J."/>
            <person name="Barrasa J.M."/>
            <person name="Sanchez-Garcia M."/>
            <person name="Camarero S."/>
            <person name="Miyauchi S."/>
            <person name="Serrano A."/>
            <person name="Linde D."/>
            <person name="Babiker R."/>
            <person name="Drula E."/>
            <person name="Ayuso-Fernandez I."/>
            <person name="Pacheco R."/>
            <person name="Padilla G."/>
            <person name="Ferreira P."/>
            <person name="Barriuso J."/>
            <person name="Kellner H."/>
            <person name="Castanera R."/>
            <person name="Alfaro M."/>
            <person name="Ramirez L."/>
            <person name="Pisabarro A.G."/>
            <person name="Kuo A."/>
            <person name="Tritt A."/>
            <person name="Lipzen A."/>
            <person name="He G."/>
            <person name="Yan M."/>
            <person name="Ng V."/>
            <person name="Cullen D."/>
            <person name="Martin F."/>
            <person name="Rosso M.-N."/>
            <person name="Henrissat B."/>
            <person name="Hibbett D."/>
            <person name="Martinez A.T."/>
            <person name="Grigoriev I.V."/>
        </authorList>
    </citation>
    <scope>NUCLEOTIDE SEQUENCE</scope>
    <source>
        <strain evidence="1">MF-IS2</strain>
    </source>
</reference>
<gene>
    <name evidence="1" type="ORF">P691DRAFT_805046</name>
</gene>
<dbReference type="Proteomes" id="UP000807342">
    <property type="component" value="Unassembled WGS sequence"/>
</dbReference>
<evidence type="ECO:0000313" key="1">
    <source>
        <dbReference type="EMBL" id="KAF9445883.1"/>
    </source>
</evidence>
<evidence type="ECO:0000313" key="2">
    <source>
        <dbReference type="Proteomes" id="UP000807342"/>
    </source>
</evidence>
<protein>
    <submittedName>
        <fullName evidence="1">Uncharacterized protein</fullName>
    </submittedName>
</protein>
<dbReference type="OrthoDB" id="3203574at2759"/>
<organism evidence="1 2">
    <name type="scientific">Macrolepiota fuliginosa MF-IS2</name>
    <dbReference type="NCBI Taxonomy" id="1400762"/>
    <lineage>
        <taxon>Eukaryota</taxon>
        <taxon>Fungi</taxon>
        <taxon>Dikarya</taxon>
        <taxon>Basidiomycota</taxon>
        <taxon>Agaricomycotina</taxon>
        <taxon>Agaricomycetes</taxon>
        <taxon>Agaricomycetidae</taxon>
        <taxon>Agaricales</taxon>
        <taxon>Agaricineae</taxon>
        <taxon>Agaricaceae</taxon>
        <taxon>Macrolepiota</taxon>
    </lineage>
</organism>
<accession>A0A9P6C207</accession>
<name>A0A9P6C207_9AGAR</name>
<proteinExistence type="predicted"/>